<gene>
    <name evidence="6" type="ORF">ACFQHK_14950</name>
</gene>
<keyword evidence="3" id="KW-0862">Zinc</keyword>
<proteinExistence type="predicted"/>
<dbReference type="GO" id="GO:0016787">
    <property type="term" value="F:hydrolase activity"/>
    <property type="evidence" value="ECO:0007669"/>
    <property type="project" value="UniProtKB-KW"/>
</dbReference>
<evidence type="ECO:0000256" key="1">
    <source>
        <dbReference type="ARBA" id="ARBA00022723"/>
    </source>
</evidence>
<dbReference type="AlphaFoldDB" id="A0ABD5UBF4"/>
<dbReference type="InterPro" id="IPR050287">
    <property type="entry name" value="MTA/SAH_deaminase"/>
</dbReference>
<dbReference type="Pfam" id="PF01979">
    <property type="entry name" value="Amidohydro_1"/>
    <property type="match status" value="1"/>
</dbReference>
<accession>A0ABD5UBF4</accession>
<feature type="domain" description="Amidohydrolase-related" evidence="4">
    <location>
        <begin position="59"/>
        <end position="438"/>
    </location>
</feature>
<dbReference type="SUPFAM" id="SSF51556">
    <property type="entry name" value="Metallo-dependent hydrolases"/>
    <property type="match status" value="1"/>
</dbReference>
<dbReference type="InterPro" id="IPR011059">
    <property type="entry name" value="Metal-dep_hydrolase_composite"/>
</dbReference>
<dbReference type="Gene3D" id="2.30.40.10">
    <property type="entry name" value="Urease, subunit C, domain 1"/>
    <property type="match status" value="1"/>
</dbReference>
<evidence type="ECO:0000313" key="7">
    <source>
        <dbReference type="Proteomes" id="UP001596406"/>
    </source>
</evidence>
<dbReference type="RefSeq" id="WP_304449505.1">
    <property type="nucleotide sequence ID" value="NZ_JARRAH010000002.1"/>
</dbReference>
<sequence>MTDLLLIHGRVVTQNPQRAVVEDGAVAVTGDRIEAVGPTADLEADYDADRVIDADGGAVIPGLINAHTHVSDILLRGAFAADRGLYDWLYNVKRPGTLAMTAEEHGIAAELYCVEAIQSGVTTFVENDTEVVWDGWDTIEAKLDAYERAGIRSVYGAGFADDPSDEAFRTLLADIEARDPGVEHPTPDHFTVDTETALAEVEALIETYHGSADGRQSVWPAPIVLATSTTRGLQGAYRLAEEYDVMTTTHVAEAEVEDQGVALSSIGYLRNIGYLGDRALLGHCVQVDAADVRLLAKTDTRVAHNYMANMRLATGYAPVVAMLDGGVTVALGTDNANLNDTVNPLSDARAAAAGHKGYHRDPGVVPAQRAFDMITIDGAHAIRRGDDLGSIEPGKQADLAVVDLDYPHLTPCPDPVFGLVYGAQGFEVETVLCAGDLVMHDREVLTLDDSRDGLLTDASSAAEAVVERAGIE</sequence>
<dbReference type="GO" id="GO:0046872">
    <property type="term" value="F:metal ion binding"/>
    <property type="evidence" value="ECO:0007669"/>
    <property type="project" value="UniProtKB-KW"/>
</dbReference>
<dbReference type="CDD" id="cd01298">
    <property type="entry name" value="ATZ_TRZ_like"/>
    <property type="match status" value="1"/>
</dbReference>
<evidence type="ECO:0000259" key="5">
    <source>
        <dbReference type="Pfam" id="PF22039"/>
    </source>
</evidence>
<evidence type="ECO:0000313" key="6">
    <source>
        <dbReference type="EMBL" id="MFC6837790.1"/>
    </source>
</evidence>
<dbReference type="EMBL" id="JBHSXM010000002">
    <property type="protein sequence ID" value="MFC6837790.1"/>
    <property type="molecule type" value="Genomic_DNA"/>
</dbReference>
<organism evidence="6 7">
    <name type="scientific">Halomarina ordinaria</name>
    <dbReference type="NCBI Taxonomy" id="3033939"/>
    <lineage>
        <taxon>Archaea</taxon>
        <taxon>Methanobacteriati</taxon>
        <taxon>Methanobacteriota</taxon>
        <taxon>Stenosarchaea group</taxon>
        <taxon>Halobacteria</taxon>
        <taxon>Halobacteriales</taxon>
        <taxon>Natronomonadaceae</taxon>
        <taxon>Halomarina</taxon>
    </lineage>
</organism>
<evidence type="ECO:0000256" key="2">
    <source>
        <dbReference type="ARBA" id="ARBA00022801"/>
    </source>
</evidence>
<dbReference type="Gene3D" id="3.20.20.140">
    <property type="entry name" value="Metal-dependent hydrolases"/>
    <property type="match status" value="1"/>
</dbReference>
<reference evidence="6 7" key="1">
    <citation type="journal article" date="2019" name="Int. J. Syst. Evol. Microbiol.">
        <title>The Global Catalogue of Microorganisms (GCM) 10K type strain sequencing project: providing services to taxonomists for standard genome sequencing and annotation.</title>
        <authorList>
            <consortium name="The Broad Institute Genomics Platform"/>
            <consortium name="The Broad Institute Genome Sequencing Center for Infectious Disease"/>
            <person name="Wu L."/>
            <person name="Ma J."/>
        </authorList>
    </citation>
    <scope>NUCLEOTIDE SEQUENCE [LARGE SCALE GENOMIC DNA]</scope>
    <source>
        <strain evidence="6 7">PSRA2</strain>
    </source>
</reference>
<evidence type="ECO:0000256" key="3">
    <source>
        <dbReference type="ARBA" id="ARBA00022833"/>
    </source>
</evidence>
<dbReference type="PANTHER" id="PTHR43794">
    <property type="entry name" value="AMINOHYDROLASE SSNA-RELATED"/>
    <property type="match status" value="1"/>
</dbReference>
<feature type="domain" description="Aminodeoxyfutalosine deaminase/Imidazolonepropionase-like composite" evidence="5">
    <location>
        <begin position="24"/>
        <end position="46"/>
    </location>
</feature>
<protein>
    <submittedName>
        <fullName evidence="6">Amidohydrolase</fullName>
    </submittedName>
</protein>
<dbReference type="InterPro" id="IPR006680">
    <property type="entry name" value="Amidohydro-rel"/>
</dbReference>
<name>A0ABD5UBF4_9EURY</name>
<comment type="caution">
    <text evidence="6">The sequence shown here is derived from an EMBL/GenBank/DDBJ whole genome shotgun (WGS) entry which is preliminary data.</text>
</comment>
<evidence type="ECO:0000259" key="4">
    <source>
        <dbReference type="Pfam" id="PF01979"/>
    </source>
</evidence>
<dbReference type="InterPro" id="IPR054418">
    <property type="entry name" value="MQNX/HUTI_composite_N"/>
</dbReference>
<dbReference type="Proteomes" id="UP001596406">
    <property type="component" value="Unassembled WGS sequence"/>
</dbReference>
<dbReference type="SUPFAM" id="SSF51338">
    <property type="entry name" value="Composite domain of metallo-dependent hydrolases"/>
    <property type="match status" value="1"/>
</dbReference>
<keyword evidence="1" id="KW-0479">Metal-binding</keyword>
<keyword evidence="7" id="KW-1185">Reference proteome</keyword>
<dbReference type="Pfam" id="PF22039">
    <property type="entry name" value="HUTI_composite_bact"/>
    <property type="match status" value="1"/>
</dbReference>
<dbReference type="PANTHER" id="PTHR43794:SF11">
    <property type="entry name" value="AMIDOHYDROLASE-RELATED DOMAIN-CONTAINING PROTEIN"/>
    <property type="match status" value="1"/>
</dbReference>
<keyword evidence="2" id="KW-0378">Hydrolase</keyword>
<dbReference type="InterPro" id="IPR032466">
    <property type="entry name" value="Metal_Hydrolase"/>
</dbReference>